<accession>A0A9Q0RA30</accession>
<keyword evidence="1" id="KW-0732">Signal</keyword>
<feature type="chain" id="PRO_5040264158" evidence="1">
    <location>
        <begin position="22"/>
        <end position="696"/>
    </location>
</feature>
<comment type="caution">
    <text evidence="2">The sequence shown here is derived from an EMBL/GenBank/DDBJ whole genome shotgun (WGS) entry which is preliminary data.</text>
</comment>
<keyword evidence="3" id="KW-1185">Reference proteome</keyword>
<dbReference type="Gene3D" id="2.130.10.10">
    <property type="entry name" value="YVTN repeat-like/Quinoprotein amine dehydrogenase"/>
    <property type="match status" value="1"/>
</dbReference>
<dbReference type="Proteomes" id="UP001149090">
    <property type="component" value="Unassembled WGS sequence"/>
</dbReference>
<protein>
    <submittedName>
        <fullName evidence="2">Ig-like domain repeat protein</fullName>
    </submittedName>
</protein>
<dbReference type="SUPFAM" id="SSF50969">
    <property type="entry name" value="YVTN repeat-like/Quinoprotein amine dehydrogenase"/>
    <property type="match status" value="1"/>
</dbReference>
<reference evidence="2" key="1">
    <citation type="submission" date="2022-10" db="EMBL/GenBank/DDBJ databases">
        <title>Novel sulphate-reducing endosymbionts in the free-living metamonad Anaeramoeba.</title>
        <authorList>
            <person name="Jerlstrom-Hultqvist J."/>
            <person name="Cepicka I."/>
            <person name="Gallot-Lavallee L."/>
            <person name="Salas-Leiva D."/>
            <person name="Curtis B.A."/>
            <person name="Zahonova K."/>
            <person name="Pipaliya S."/>
            <person name="Dacks J."/>
            <person name="Roger A.J."/>
        </authorList>
    </citation>
    <scope>NUCLEOTIDE SEQUENCE</scope>
    <source>
        <strain evidence="2">BMAN</strain>
    </source>
</reference>
<dbReference type="AlphaFoldDB" id="A0A9Q0RA30"/>
<name>A0A9Q0RA30_ANAIG</name>
<dbReference type="InterPro" id="IPR011044">
    <property type="entry name" value="Quino_amine_DH_bsu"/>
</dbReference>
<organism evidence="2 3">
    <name type="scientific">Anaeramoeba ignava</name>
    <name type="common">Anaerobic marine amoeba</name>
    <dbReference type="NCBI Taxonomy" id="1746090"/>
    <lineage>
        <taxon>Eukaryota</taxon>
        <taxon>Metamonada</taxon>
        <taxon>Anaeramoebidae</taxon>
        <taxon>Anaeramoeba</taxon>
    </lineage>
</organism>
<dbReference type="SUPFAM" id="SSF63825">
    <property type="entry name" value="YWTD domain"/>
    <property type="match status" value="1"/>
</dbReference>
<sequence length="696" mass="78723">MNFFFLFFVSFACFFVLLAQSEVVLSNSLTFIPGETNVMGTFLDEDEGFIYFLDERNYKYSYIWKYDLNTLEFLNYTHIEEDYVNCGAIDFKNKFLYLATSNSHKFLKFNLTSFQVVDNATLNVSSGSQAIRVEIDIINQKAYVGFTAPITIVKFDLVKWGESSSLPLSGDRLSGSIIDIDNGILYVAIDSYSGNNATIYKIDLSTFTLVDSLKVNLPGAKFLNFGVIDSPTQMMYFGIDQTPMRIAKIDIKNFTSVGVLNLLSQSYCYGAGIDTFNRIGYFLAGNGYLMKLNLTDFSLIDSLHFSNYWVGAMAIDFSAKNAYIESGNSQFVRVNLTSLTEVNKTGLIVYTDPVFILIDEQNQTAYVCFNDHGGLIAKVDLQSFSLIDYLILGLSDDIYQGEIDTKNGFIYLFFFDNLTISKVLLSNFSLSETVSLDSGSYTILTSFDQENQILYLLYANSSNYYYLLKISCPDLEITDSLPLQENIFAYGLYPDPWHGFIYCWIIEYYGPGSGYFLYKVQLSTFSKVGQVNLTEYGVAHPVFDKTHQLIYFGDFSESIYRVDLINMDVMNGYLDIRWADFVSSFIESTDSWVFFVVNYYNSASGDFDIPVILQIDSSSNQLISNTTFDLVSSSIIDMYDPTTNYAYAIIPNSVPFILYQLSFPTPPPTPTPSPSSSQQILFSFLIFGIMMILGLF</sequence>
<dbReference type="InterPro" id="IPR015943">
    <property type="entry name" value="WD40/YVTN_repeat-like_dom_sf"/>
</dbReference>
<evidence type="ECO:0000313" key="3">
    <source>
        <dbReference type="Proteomes" id="UP001149090"/>
    </source>
</evidence>
<dbReference type="EMBL" id="JAPDFW010000080">
    <property type="protein sequence ID" value="KAJ5072687.1"/>
    <property type="molecule type" value="Genomic_DNA"/>
</dbReference>
<evidence type="ECO:0000313" key="2">
    <source>
        <dbReference type="EMBL" id="KAJ5072687.1"/>
    </source>
</evidence>
<dbReference type="SUPFAM" id="SSF69322">
    <property type="entry name" value="Tricorn protease domain 2"/>
    <property type="match status" value="1"/>
</dbReference>
<feature type="signal peptide" evidence="1">
    <location>
        <begin position="1"/>
        <end position="21"/>
    </location>
</feature>
<evidence type="ECO:0000256" key="1">
    <source>
        <dbReference type="SAM" id="SignalP"/>
    </source>
</evidence>
<proteinExistence type="predicted"/>
<gene>
    <name evidence="2" type="ORF">M0811_09384</name>
</gene>